<accession>A0AAE0M0M4</accession>
<proteinExistence type="predicted"/>
<evidence type="ECO:0000313" key="3">
    <source>
        <dbReference type="Proteomes" id="UP001283341"/>
    </source>
</evidence>
<dbReference type="PANTHER" id="PTHR33112:SF16">
    <property type="entry name" value="HETEROKARYON INCOMPATIBILITY DOMAIN-CONTAINING PROTEIN"/>
    <property type="match status" value="1"/>
</dbReference>
<dbReference type="Proteomes" id="UP001283341">
    <property type="component" value="Unassembled WGS sequence"/>
</dbReference>
<reference evidence="2" key="1">
    <citation type="journal article" date="2023" name="Mol. Phylogenet. Evol.">
        <title>Genome-scale phylogeny and comparative genomics of the fungal order Sordariales.</title>
        <authorList>
            <person name="Hensen N."/>
            <person name="Bonometti L."/>
            <person name="Westerberg I."/>
            <person name="Brannstrom I.O."/>
            <person name="Guillou S."/>
            <person name="Cros-Aarteil S."/>
            <person name="Calhoun S."/>
            <person name="Haridas S."/>
            <person name="Kuo A."/>
            <person name="Mondo S."/>
            <person name="Pangilinan J."/>
            <person name="Riley R."/>
            <person name="LaButti K."/>
            <person name="Andreopoulos B."/>
            <person name="Lipzen A."/>
            <person name="Chen C."/>
            <person name="Yan M."/>
            <person name="Daum C."/>
            <person name="Ng V."/>
            <person name="Clum A."/>
            <person name="Steindorff A."/>
            <person name="Ohm R.A."/>
            <person name="Martin F."/>
            <person name="Silar P."/>
            <person name="Natvig D.O."/>
            <person name="Lalanne C."/>
            <person name="Gautier V."/>
            <person name="Ament-Velasquez S.L."/>
            <person name="Kruys A."/>
            <person name="Hutchinson M.I."/>
            <person name="Powell A.J."/>
            <person name="Barry K."/>
            <person name="Miller A.N."/>
            <person name="Grigoriev I.V."/>
            <person name="Debuchy R."/>
            <person name="Gladieux P."/>
            <person name="Hiltunen Thoren M."/>
            <person name="Johannesson H."/>
        </authorList>
    </citation>
    <scope>NUCLEOTIDE SEQUENCE</scope>
    <source>
        <strain evidence="2">CBS 118394</strain>
    </source>
</reference>
<sequence>MATTMISQKSPLSEGFLSRHARRVNDIISHKFHHLPVCEHPQGKVQKTQTHSCSSAARPDYRRIKCNEHGQRQCKGCDEISELLRWGEAQRRREPEYTGSSQSRIIHSNYRELDVCARVSCCDTCQTIRRGFLLEQITGLDAARLEDPDKQWPVHAVLNMCPAGDSLAITVERPNDTLFSTTIPLQRQRNTPVHNPTRNGGRLRADFDELRQVVRECHENHECSSKYRWSDRNPSWLLEILPDNRIRLVRGPEQLVDYVVLSYSWGDPATMPAAEWARIKAAGTKSKNGLPVPERLNPFPRTHLPETMQDAITITESLGFHYVWIDNVCIPKGTNWDTEASMMHEVYGNAAFTLAASASTKATDRLLVDRLAWSHRSKACKLRGQWLYNAGLSLDRVRLGSAVSQRGWTLQEERLSPRVLYWAGQRWYWSCPEQQVVELSELVQKTGAEKEESWSLPHQFLAVCRSGDDEQLQEEWLDIVEAYSRRDLAQPKDRFLAISGLAVRFFNAKAECGGGGGGKTRVTEEYLAGLWRDNFARHLAWSVAKAARPEENLQHIAPSWSWASLPMRVHTKTKHDFEESKHFQFIGTKFTEAQLQEDKTADLRERGQVIEERGRNVRVVEVRGRFRRFISAEGGSSQKVPWSDIEWKRGNRLGFDFKLLPGRRLHARNMQDGRIVAKEAHGGEIVGQLDYLAAAPTAPSSVQHQEAADDDDEITLSDDKVGVCLPDGAETELMCLELGELAMLLLQRVPTSSSDGETYYRRVGVCIGYENRKGFFYGCEARSILLV</sequence>
<reference evidence="2" key="2">
    <citation type="submission" date="2023-06" db="EMBL/GenBank/DDBJ databases">
        <authorList>
            <consortium name="Lawrence Berkeley National Laboratory"/>
            <person name="Haridas S."/>
            <person name="Hensen N."/>
            <person name="Bonometti L."/>
            <person name="Westerberg I."/>
            <person name="Brannstrom I.O."/>
            <person name="Guillou S."/>
            <person name="Cros-Aarteil S."/>
            <person name="Calhoun S."/>
            <person name="Kuo A."/>
            <person name="Mondo S."/>
            <person name="Pangilinan J."/>
            <person name="Riley R."/>
            <person name="Labutti K."/>
            <person name="Andreopoulos B."/>
            <person name="Lipzen A."/>
            <person name="Chen C."/>
            <person name="Yanf M."/>
            <person name="Daum C."/>
            <person name="Ng V."/>
            <person name="Clum A."/>
            <person name="Steindorff A."/>
            <person name="Ohm R."/>
            <person name="Martin F."/>
            <person name="Silar P."/>
            <person name="Natvig D."/>
            <person name="Lalanne C."/>
            <person name="Gautier V."/>
            <person name="Ament-Velasquez S.L."/>
            <person name="Kruys A."/>
            <person name="Hutchinson M.I."/>
            <person name="Powell A.J."/>
            <person name="Barry K."/>
            <person name="Miller A.N."/>
            <person name="Grigoriev I.V."/>
            <person name="Debuchy R."/>
            <person name="Gladieux P."/>
            <person name="Thoren M.H."/>
            <person name="Johannesson H."/>
        </authorList>
    </citation>
    <scope>NUCLEOTIDE SEQUENCE</scope>
    <source>
        <strain evidence="2">CBS 118394</strain>
    </source>
</reference>
<dbReference type="EMBL" id="JAUEDM010000006">
    <property type="protein sequence ID" value="KAK3314851.1"/>
    <property type="molecule type" value="Genomic_DNA"/>
</dbReference>
<gene>
    <name evidence="2" type="ORF">B0H66DRAFT_323789</name>
</gene>
<name>A0AAE0M0M4_9PEZI</name>
<dbReference type="InterPro" id="IPR010730">
    <property type="entry name" value="HET"/>
</dbReference>
<feature type="domain" description="Heterokaryon incompatibility" evidence="1">
    <location>
        <begin position="258"/>
        <end position="412"/>
    </location>
</feature>
<organism evidence="2 3">
    <name type="scientific">Apodospora peruviana</name>
    <dbReference type="NCBI Taxonomy" id="516989"/>
    <lineage>
        <taxon>Eukaryota</taxon>
        <taxon>Fungi</taxon>
        <taxon>Dikarya</taxon>
        <taxon>Ascomycota</taxon>
        <taxon>Pezizomycotina</taxon>
        <taxon>Sordariomycetes</taxon>
        <taxon>Sordariomycetidae</taxon>
        <taxon>Sordariales</taxon>
        <taxon>Lasiosphaeriaceae</taxon>
        <taxon>Apodospora</taxon>
    </lineage>
</organism>
<keyword evidence="3" id="KW-1185">Reference proteome</keyword>
<evidence type="ECO:0000259" key="1">
    <source>
        <dbReference type="Pfam" id="PF06985"/>
    </source>
</evidence>
<dbReference type="PANTHER" id="PTHR33112">
    <property type="entry name" value="DOMAIN PROTEIN, PUTATIVE-RELATED"/>
    <property type="match status" value="1"/>
</dbReference>
<dbReference type="AlphaFoldDB" id="A0AAE0M0M4"/>
<protein>
    <submittedName>
        <fullName evidence="2">Heterokaryon incompatibility protein-domain-containing protein</fullName>
    </submittedName>
</protein>
<comment type="caution">
    <text evidence="2">The sequence shown here is derived from an EMBL/GenBank/DDBJ whole genome shotgun (WGS) entry which is preliminary data.</text>
</comment>
<dbReference type="Pfam" id="PF06985">
    <property type="entry name" value="HET"/>
    <property type="match status" value="1"/>
</dbReference>
<evidence type="ECO:0000313" key="2">
    <source>
        <dbReference type="EMBL" id="KAK3314851.1"/>
    </source>
</evidence>